<evidence type="ECO:0000313" key="2">
    <source>
        <dbReference type="Proteomes" id="UP001589733"/>
    </source>
</evidence>
<dbReference type="RefSeq" id="WP_380015424.1">
    <property type="nucleotide sequence ID" value="NZ_JBHLYR010000062.1"/>
</dbReference>
<keyword evidence="2" id="KW-1185">Reference proteome</keyword>
<comment type="caution">
    <text evidence="1">The sequence shown here is derived from an EMBL/GenBank/DDBJ whole genome shotgun (WGS) entry which is preliminary data.</text>
</comment>
<accession>A0ABV6B419</accession>
<protein>
    <submittedName>
        <fullName evidence="1">Uncharacterized protein</fullName>
    </submittedName>
</protein>
<gene>
    <name evidence="1" type="ORF">ACFFLM_21315</name>
</gene>
<sequence>MTLTVVSSRKGNGQLFPESTLTLGPLNMGAALDGTVADLCAVPWALLWEKGRGVLLLQLQAGAWVEVVPGEAFPAPQAPTDRHVSLCFDQAGRHVFAWQHGDEFTVRQWNAAEGRYVYRGPFPGVDPTLFFDLLSHYYTPQSDVLVWFLSADRLRLCYRIQNENYATEHTAHTFTAPVWLDQAVRLPYQVQLFCTDAAGLQMVVMVGLYPVRTEDQGQATAQPPSAGELREVVIARAFLDPVAGAALPPDLGELREVVIAQAFLDPVAWAALPPAAGVLYSPFLAYSALDPVAGAALPPAAGLLFNAVIFHNPPPDALTVGAAAPTGGTLA</sequence>
<proteinExistence type="predicted"/>
<reference evidence="1 2" key="1">
    <citation type="submission" date="2024-09" db="EMBL/GenBank/DDBJ databases">
        <authorList>
            <person name="Sun Q."/>
            <person name="Mori K."/>
        </authorList>
    </citation>
    <scope>NUCLEOTIDE SEQUENCE [LARGE SCALE GENOMIC DNA]</scope>
    <source>
        <strain evidence="1 2">JCM 13503</strain>
    </source>
</reference>
<evidence type="ECO:0000313" key="1">
    <source>
        <dbReference type="EMBL" id="MFB9994500.1"/>
    </source>
</evidence>
<organism evidence="1 2">
    <name type="scientific">Deinococcus oregonensis</name>
    <dbReference type="NCBI Taxonomy" id="1805970"/>
    <lineage>
        <taxon>Bacteria</taxon>
        <taxon>Thermotogati</taxon>
        <taxon>Deinococcota</taxon>
        <taxon>Deinococci</taxon>
        <taxon>Deinococcales</taxon>
        <taxon>Deinococcaceae</taxon>
        <taxon>Deinococcus</taxon>
    </lineage>
</organism>
<name>A0ABV6B419_9DEIO</name>
<dbReference type="EMBL" id="JBHLYR010000062">
    <property type="protein sequence ID" value="MFB9994500.1"/>
    <property type="molecule type" value="Genomic_DNA"/>
</dbReference>
<dbReference type="Proteomes" id="UP001589733">
    <property type="component" value="Unassembled WGS sequence"/>
</dbReference>